<dbReference type="EMBL" id="CAUOFW020003891">
    <property type="protein sequence ID" value="CAK9162555.1"/>
    <property type="molecule type" value="Genomic_DNA"/>
</dbReference>
<reference evidence="1 2" key="1">
    <citation type="submission" date="2024-02" db="EMBL/GenBank/DDBJ databases">
        <authorList>
            <person name="Vignale AGUSTIN F."/>
            <person name="Sosa J E."/>
            <person name="Modenutti C."/>
        </authorList>
    </citation>
    <scope>NUCLEOTIDE SEQUENCE [LARGE SCALE GENOMIC DNA]</scope>
</reference>
<evidence type="ECO:0000313" key="1">
    <source>
        <dbReference type="EMBL" id="CAK9162555.1"/>
    </source>
</evidence>
<sequence length="113" mass="12812">MHMLIALYGRNQPKLQRSGVQAKPEKPSITKQASKADGQYLSGLELNRPIPIAKLHLEIMRSQLYVKLQMRVRAAGNAEISCLRKFLSKLVIPSRRRLKTNTSERFVQPGTSQ</sequence>
<dbReference type="Proteomes" id="UP001642360">
    <property type="component" value="Unassembled WGS sequence"/>
</dbReference>
<keyword evidence="2" id="KW-1185">Reference proteome</keyword>
<proteinExistence type="predicted"/>
<gene>
    <name evidence="1" type="ORF">ILEXP_LOCUS31427</name>
</gene>
<evidence type="ECO:0000313" key="2">
    <source>
        <dbReference type="Proteomes" id="UP001642360"/>
    </source>
</evidence>
<name>A0ABC8T377_9AQUA</name>
<protein>
    <submittedName>
        <fullName evidence="1">Uncharacterized protein</fullName>
    </submittedName>
</protein>
<organism evidence="1 2">
    <name type="scientific">Ilex paraguariensis</name>
    <name type="common">yerba mate</name>
    <dbReference type="NCBI Taxonomy" id="185542"/>
    <lineage>
        <taxon>Eukaryota</taxon>
        <taxon>Viridiplantae</taxon>
        <taxon>Streptophyta</taxon>
        <taxon>Embryophyta</taxon>
        <taxon>Tracheophyta</taxon>
        <taxon>Spermatophyta</taxon>
        <taxon>Magnoliopsida</taxon>
        <taxon>eudicotyledons</taxon>
        <taxon>Gunneridae</taxon>
        <taxon>Pentapetalae</taxon>
        <taxon>asterids</taxon>
        <taxon>campanulids</taxon>
        <taxon>Aquifoliales</taxon>
        <taxon>Aquifoliaceae</taxon>
        <taxon>Ilex</taxon>
    </lineage>
</organism>
<feature type="non-terminal residue" evidence="1">
    <location>
        <position position="113"/>
    </location>
</feature>
<accession>A0ABC8T377</accession>
<dbReference type="AlphaFoldDB" id="A0ABC8T377"/>
<comment type="caution">
    <text evidence="1">The sequence shown here is derived from an EMBL/GenBank/DDBJ whole genome shotgun (WGS) entry which is preliminary data.</text>
</comment>